<keyword evidence="3" id="KW-1185">Reference proteome</keyword>
<protein>
    <submittedName>
        <fullName evidence="2">Uncharacterized protein</fullName>
    </submittedName>
</protein>
<reference evidence="2 3" key="1">
    <citation type="submission" date="2016-03" db="EMBL/GenBank/DDBJ databases">
        <title>EvidentialGene: Evidence-directed Construction of Genes on Genomes.</title>
        <authorList>
            <person name="Gilbert D.G."/>
            <person name="Choi J.-H."/>
            <person name="Mockaitis K."/>
            <person name="Colbourne J."/>
            <person name="Pfrender M."/>
        </authorList>
    </citation>
    <scope>NUCLEOTIDE SEQUENCE [LARGE SCALE GENOMIC DNA]</scope>
    <source>
        <strain evidence="2 3">Xinb3</strain>
        <tissue evidence="2">Complete organism</tissue>
    </source>
</reference>
<evidence type="ECO:0000256" key="1">
    <source>
        <dbReference type="SAM" id="SignalP"/>
    </source>
</evidence>
<dbReference type="AlphaFoldDB" id="A0A164K013"/>
<sequence>MLLRYLTSILQLLLYARARKTATYEPQASNMTVIFISYARHFLTFRLCQIYCITELQKVTLQKDKTILDSIPESGPIVRQRREPYLHLSSEVTNYLPQTPLTVEHLRLPQFCTQESLTIQENFYGS</sequence>
<evidence type="ECO:0000313" key="2">
    <source>
        <dbReference type="EMBL" id="KZS02817.1"/>
    </source>
</evidence>
<dbReference type="Proteomes" id="UP000076858">
    <property type="component" value="Unassembled WGS sequence"/>
</dbReference>
<keyword evidence="1" id="KW-0732">Signal</keyword>
<feature type="chain" id="PRO_5007851120" evidence="1">
    <location>
        <begin position="19"/>
        <end position="126"/>
    </location>
</feature>
<organism evidence="2 3">
    <name type="scientific">Daphnia magna</name>
    <dbReference type="NCBI Taxonomy" id="35525"/>
    <lineage>
        <taxon>Eukaryota</taxon>
        <taxon>Metazoa</taxon>
        <taxon>Ecdysozoa</taxon>
        <taxon>Arthropoda</taxon>
        <taxon>Crustacea</taxon>
        <taxon>Branchiopoda</taxon>
        <taxon>Diplostraca</taxon>
        <taxon>Cladocera</taxon>
        <taxon>Anomopoda</taxon>
        <taxon>Daphniidae</taxon>
        <taxon>Daphnia</taxon>
    </lineage>
</organism>
<dbReference type="EMBL" id="LRGB01003396">
    <property type="protein sequence ID" value="KZS02817.1"/>
    <property type="molecule type" value="Genomic_DNA"/>
</dbReference>
<gene>
    <name evidence="2" type="ORF">APZ42_034603</name>
</gene>
<feature type="signal peptide" evidence="1">
    <location>
        <begin position="1"/>
        <end position="18"/>
    </location>
</feature>
<name>A0A164K013_9CRUS</name>
<comment type="caution">
    <text evidence="2">The sequence shown here is derived from an EMBL/GenBank/DDBJ whole genome shotgun (WGS) entry which is preliminary data.</text>
</comment>
<proteinExistence type="predicted"/>
<accession>A0A164K013</accession>
<evidence type="ECO:0000313" key="3">
    <source>
        <dbReference type="Proteomes" id="UP000076858"/>
    </source>
</evidence>